<dbReference type="AlphaFoldDB" id="A0AAV5TB01"/>
<dbReference type="GO" id="GO:0005794">
    <property type="term" value="C:Golgi apparatus"/>
    <property type="evidence" value="ECO:0007669"/>
    <property type="project" value="TreeGrafter"/>
</dbReference>
<evidence type="ECO:0000256" key="4">
    <source>
        <dbReference type="ARBA" id="ARBA00022989"/>
    </source>
</evidence>
<keyword evidence="5 6" id="KW-0472">Membrane</keyword>
<dbReference type="GO" id="GO:0005886">
    <property type="term" value="C:plasma membrane"/>
    <property type="evidence" value="ECO:0007669"/>
    <property type="project" value="TreeGrafter"/>
</dbReference>
<dbReference type="PANTHER" id="PTHR10926">
    <property type="entry name" value="CELL CYCLE CONTROL PROTEIN 50"/>
    <property type="match status" value="1"/>
</dbReference>
<feature type="non-terminal residue" evidence="7">
    <location>
        <position position="1"/>
    </location>
</feature>
<feature type="transmembrane region" description="Helical" evidence="6">
    <location>
        <begin position="271"/>
        <end position="293"/>
    </location>
</feature>
<gene>
    <name evidence="7" type="ORF">PENTCL1PPCAC_14902</name>
</gene>
<evidence type="ECO:0000256" key="3">
    <source>
        <dbReference type="ARBA" id="ARBA00022692"/>
    </source>
</evidence>
<keyword evidence="4 6" id="KW-1133">Transmembrane helix</keyword>
<dbReference type="Pfam" id="PF03381">
    <property type="entry name" value="CDC50"/>
    <property type="match status" value="1"/>
</dbReference>
<accession>A0AAV5TB01</accession>
<dbReference type="Proteomes" id="UP001432027">
    <property type="component" value="Unassembled WGS sequence"/>
</dbReference>
<comment type="caution">
    <text evidence="7">The sequence shown here is derived from an EMBL/GenBank/DDBJ whole genome shotgun (WGS) entry which is preliminary data.</text>
</comment>
<evidence type="ECO:0000313" key="7">
    <source>
        <dbReference type="EMBL" id="GMS92727.1"/>
    </source>
</evidence>
<comment type="similarity">
    <text evidence="2">Belongs to the CDC50/LEM3 family.</text>
</comment>
<name>A0AAV5TB01_9BILA</name>
<evidence type="ECO:0000313" key="8">
    <source>
        <dbReference type="Proteomes" id="UP001432027"/>
    </source>
</evidence>
<evidence type="ECO:0000256" key="5">
    <source>
        <dbReference type="ARBA" id="ARBA00023136"/>
    </source>
</evidence>
<dbReference type="EMBL" id="BTSX01000004">
    <property type="protein sequence ID" value="GMS92727.1"/>
    <property type="molecule type" value="Genomic_DNA"/>
</dbReference>
<organism evidence="7 8">
    <name type="scientific">Pristionchus entomophagus</name>
    <dbReference type="NCBI Taxonomy" id="358040"/>
    <lineage>
        <taxon>Eukaryota</taxon>
        <taxon>Metazoa</taxon>
        <taxon>Ecdysozoa</taxon>
        <taxon>Nematoda</taxon>
        <taxon>Chromadorea</taxon>
        <taxon>Rhabditida</taxon>
        <taxon>Rhabditina</taxon>
        <taxon>Diplogasteromorpha</taxon>
        <taxon>Diplogasteroidea</taxon>
        <taxon>Neodiplogasteridae</taxon>
        <taxon>Pristionchus</taxon>
    </lineage>
</organism>
<dbReference type="GO" id="GO:0005783">
    <property type="term" value="C:endoplasmic reticulum"/>
    <property type="evidence" value="ECO:0007669"/>
    <property type="project" value="TreeGrafter"/>
</dbReference>
<evidence type="ECO:0000256" key="6">
    <source>
        <dbReference type="SAM" id="Phobius"/>
    </source>
</evidence>
<proteinExistence type="inferred from homology"/>
<evidence type="ECO:0000256" key="2">
    <source>
        <dbReference type="ARBA" id="ARBA00009457"/>
    </source>
</evidence>
<comment type="subcellular location">
    <subcellularLocation>
        <location evidence="1">Membrane</location>
        <topology evidence="1">Multi-pass membrane protein</topology>
    </subcellularLocation>
</comment>
<reference evidence="7" key="1">
    <citation type="submission" date="2023-10" db="EMBL/GenBank/DDBJ databases">
        <title>Genome assembly of Pristionchus species.</title>
        <authorList>
            <person name="Yoshida K."/>
            <person name="Sommer R.J."/>
        </authorList>
    </citation>
    <scope>NUCLEOTIDE SEQUENCE</scope>
    <source>
        <strain evidence="7">RS0144</strain>
    </source>
</reference>
<evidence type="ECO:0000256" key="1">
    <source>
        <dbReference type="ARBA" id="ARBA00004141"/>
    </source>
</evidence>
<protein>
    <recommendedName>
        <fullName evidence="9">Cell cycle control protein 50A</fullName>
    </recommendedName>
</protein>
<dbReference type="PANTHER" id="PTHR10926:SF0">
    <property type="entry name" value="CDC50, ISOFORM A"/>
    <property type="match status" value="1"/>
</dbReference>
<feature type="transmembrane region" description="Helical" evidence="6">
    <location>
        <begin position="21"/>
        <end position="43"/>
    </location>
</feature>
<dbReference type="PIRSF" id="PIRSF015840">
    <property type="entry name" value="DUF284_TM_euk"/>
    <property type="match status" value="1"/>
</dbReference>
<dbReference type="InterPro" id="IPR005045">
    <property type="entry name" value="CDC50/LEM3_fam"/>
</dbReference>
<feature type="non-terminal residue" evidence="7">
    <location>
        <position position="301"/>
    </location>
</feature>
<sequence>QASRFRQQKLPAWKPLPTASAVLPIVFIVGVACIGIGVALFLASNGVQETFFTYSKHCENQGQHCVYNFTAESDYNGDVYFYYYLQHFHQNARQYVTSRNDEQYLGDLQKTKGCAPFDKVGDATIVPCGAIANSMFNDTFSLTWNGVLVPLSTEGLLWDAGKFANPPDNGGDFCSRFDGTVKPPSWDRPVCEIPDGLDNVDLNVWMRAAALPNFRKPWRKLDRTNNSAFANGLPAGEYIVHITNQYPVSQFGGEKGFVVSTTGWAGGKNSFLGIAYLVVGGASIVVGLVIAGVHARVGKSS</sequence>
<keyword evidence="8" id="KW-1185">Reference proteome</keyword>
<evidence type="ECO:0008006" key="9">
    <source>
        <dbReference type="Google" id="ProtNLM"/>
    </source>
</evidence>
<keyword evidence="3 6" id="KW-0812">Transmembrane</keyword>